<organism evidence="4 5">
    <name type="scientific">Linnemannia gamsii</name>
    <dbReference type="NCBI Taxonomy" id="64522"/>
    <lineage>
        <taxon>Eukaryota</taxon>
        <taxon>Fungi</taxon>
        <taxon>Fungi incertae sedis</taxon>
        <taxon>Mucoromycota</taxon>
        <taxon>Mortierellomycotina</taxon>
        <taxon>Mortierellomycetes</taxon>
        <taxon>Mortierellales</taxon>
        <taxon>Mortierellaceae</taxon>
        <taxon>Linnemannia</taxon>
    </lineage>
</organism>
<proteinExistence type="predicted"/>
<dbReference type="InterPro" id="IPR050769">
    <property type="entry name" value="NAT_camello-type"/>
</dbReference>
<dbReference type="PANTHER" id="PTHR13947">
    <property type="entry name" value="GNAT FAMILY N-ACETYLTRANSFERASE"/>
    <property type="match status" value="1"/>
</dbReference>
<dbReference type="Pfam" id="PF00583">
    <property type="entry name" value="Acetyltransf_1"/>
    <property type="match status" value="1"/>
</dbReference>
<dbReference type="Gene3D" id="3.40.630.30">
    <property type="match status" value="1"/>
</dbReference>
<dbReference type="InterPro" id="IPR016181">
    <property type="entry name" value="Acyl_CoA_acyltransferase"/>
</dbReference>
<evidence type="ECO:0000313" key="4">
    <source>
        <dbReference type="EMBL" id="KAG0306610.1"/>
    </source>
</evidence>
<dbReference type="PROSITE" id="PS51186">
    <property type="entry name" value="GNAT"/>
    <property type="match status" value="1"/>
</dbReference>
<keyword evidence="2" id="KW-0472">Membrane</keyword>
<evidence type="ECO:0000313" key="5">
    <source>
        <dbReference type="Proteomes" id="UP000823405"/>
    </source>
</evidence>
<protein>
    <recommendedName>
        <fullName evidence="3">N-acetyltransferase domain-containing protein</fullName>
    </recommendedName>
</protein>
<evidence type="ECO:0000256" key="1">
    <source>
        <dbReference type="ARBA" id="ARBA00022679"/>
    </source>
</evidence>
<accession>A0A9P6QY70</accession>
<feature type="domain" description="N-acetyltransferase" evidence="3">
    <location>
        <begin position="122"/>
        <end position="275"/>
    </location>
</feature>
<comment type="caution">
    <text evidence="4">The sequence shown here is derived from an EMBL/GenBank/DDBJ whole genome shotgun (WGS) entry which is preliminary data.</text>
</comment>
<dbReference type="EMBL" id="JAAAIN010001128">
    <property type="protein sequence ID" value="KAG0306610.1"/>
    <property type="molecule type" value="Genomic_DNA"/>
</dbReference>
<gene>
    <name evidence="4" type="ORF">BGZ97_000678</name>
</gene>
<dbReference type="AlphaFoldDB" id="A0A9P6QY70"/>
<dbReference type="InterPro" id="IPR000182">
    <property type="entry name" value="GNAT_dom"/>
</dbReference>
<dbReference type="SUPFAM" id="SSF55729">
    <property type="entry name" value="Acyl-CoA N-acyltransferases (Nat)"/>
    <property type="match status" value="1"/>
</dbReference>
<dbReference type="GO" id="GO:0008080">
    <property type="term" value="F:N-acetyltransferase activity"/>
    <property type="evidence" value="ECO:0007669"/>
    <property type="project" value="InterPro"/>
</dbReference>
<keyword evidence="5" id="KW-1185">Reference proteome</keyword>
<evidence type="ECO:0000256" key="2">
    <source>
        <dbReference type="SAM" id="Phobius"/>
    </source>
</evidence>
<feature type="transmembrane region" description="Helical" evidence="2">
    <location>
        <begin position="47"/>
        <end position="65"/>
    </location>
</feature>
<feature type="transmembrane region" description="Helical" evidence="2">
    <location>
        <begin position="77"/>
        <end position="97"/>
    </location>
</feature>
<dbReference type="OrthoDB" id="2388372at2759"/>
<keyword evidence="1" id="KW-0808">Transferase</keyword>
<keyword evidence="2" id="KW-0812">Transmembrane</keyword>
<name>A0A9P6QY70_9FUNG</name>
<keyword evidence="2" id="KW-1133">Transmembrane helix</keyword>
<dbReference type="Proteomes" id="UP000823405">
    <property type="component" value="Unassembled WGS sequence"/>
</dbReference>
<dbReference type="CDD" id="cd04301">
    <property type="entry name" value="NAT_SF"/>
    <property type="match status" value="1"/>
</dbReference>
<sequence>MSSSSSPTAASSLKVHPLTSQNRAGVAQLVFDSHMKSVTPLFHFLKLRPLALLLWTAIATGIFKYRKTNLGSYLEILTVMAGAVIVAQGVLFLTLLYEASTTAPGHLGVGQLEVFGDQDLKEEIGAASGSSTGGVKKRTAAAAATTATTTSSEADEIVKGGSLAGKDNKFFVLEKSNRVIGCIGAKVDRSKSEAVITPWAVNTDDQRRGAGTLLLKTLMDSISESAKKEKVQVVRVRLQGYQVPALRLFHKFGFVQTDRTPEWMGERVTLEMNVKDWGKNLTKAQELDRAQKQE</sequence>
<reference evidence="4" key="1">
    <citation type="journal article" date="2020" name="Fungal Divers.">
        <title>Resolving the Mortierellaceae phylogeny through synthesis of multi-gene phylogenetics and phylogenomics.</title>
        <authorList>
            <person name="Vandepol N."/>
            <person name="Liber J."/>
            <person name="Desiro A."/>
            <person name="Na H."/>
            <person name="Kennedy M."/>
            <person name="Barry K."/>
            <person name="Grigoriev I.V."/>
            <person name="Miller A.N."/>
            <person name="O'Donnell K."/>
            <person name="Stajich J.E."/>
            <person name="Bonito G."/>
        </authorList>
    </citation>
    <scope>NUCLEOTIDE SEQUENCE</scope>
    <source>
        <strain evidence="4">NVP60</strain>
    </source>
</reference>
<dbReference type="PANTHER" id="PTHR13947:SF37">
    <property type="entry name" value="LD18367P"/>
    <property type="match status" value="1"/>
</dbReference>
<evidence type="ECO:0000259" key="3">
    <source>
        <dbReference type="PROSITE" id="PS51186"/>
    </source>
</evidence>